<feature type="compositionally biased region" description="Pro residues" evidence="4">
    <location>
        <begin position="267"/>
        <end position="299"/>
    </location>
</feature>
<dbReference type="SMART" id="SM00722">
    <property type="entry name" value="CASH"/>
    <property type="match status" value="2"/>
</dbReference>
<dbReference type="InterPro" id="IPR003646">
    <property type="entry name" value="SH3-like_bac-type"/>
</dbReference>
<dbReference type="SMART" id="SM00220">
    <property type="entry name" value="S_TKc"/>
    <property type="match status" value="1"/>
</dbReference>
<dbReference type="InterPro" id="IPR051550">
    <property type="entry name" value="SCF-Subunits/Alg-Epimerases"/>
</dbReference>
<dbReference type="InterPro" id="IPR006626">
    <property type="entry name" value="PbH1"/>
</dbReference>
<dbReference type="Gene3D" id="2.160.20.10">
    <property type="entry name" value="Single-stranded right-handed beta-helix, Pectin lyase-like"/>
    <property type="match status" value="2"/>
</dbReference>
<evidence type="ECO:0000259" key="5">
    <source>
        <dbReference type="PROSITE" id="PS50011"/>
    </source>
</evidence>
<dbReference type="RefSeq" id="WP_350245113.1">
    <property type="nucleotide sequence ID" value="NZ_CP158299.1"/>
</dbReference>
<dbReference type="InterPro" id="IPR039448">
    <property type="entry name" value="Beta_helix"/>
</dbReference>
<reference evidence="6" key="1">
    <citation type="submission" date="2024-06" db="EMBL/GenBank/DDBJ databases">
        <title>Draft Genome Sequence of Deinococcus sonorensis Type Strain KR-87, a Biofilm Producing Representative of the Genus Deinococcus.</title>
        <authorList>
            <person name="Boren L.S."/>
            <person name="Grosso R.A."/>
            <person name="Hugenberg-Cox A.N."/>
            <person name="Hill J.T.E."/>
            <person name="Albert C.M."/>
            <person name="Tuohy J.M."/>
        </authorList>
    </citation>
    <scope>NUCLEOTIDE SEQUENCE</scope>
    <source>
        <strain evidence="6">KR-87</strain>
    </source>
</reference>
<dbReference type="PANTHER" id="PTHR22990:SF15">
    <property type="entry name" value="F-BOX ONLY PROTEIN 10"/>
    <property type="match status" value="1"/>
</dbReference>
<dbReference type="PANTHER" id="PTHR22990">
    <property type="entry name" value="F-BOX ONLY PROTEIN"/>
    <property type="match status" value="1"/>
</dbReference>
<evidence type="ECO:0000256" key="4">
    <source>
        <dbReference type="SAM" id="MobiDB-lite"/>
    </source>
</evidence>
<evidence type="ECO:0000256" key="3">
    <source>
        <dbReference type="ARBA" id="ARBA00022786"/>
    </source>
</evidence>
<feature type="region of interest" description="Disordered" evidence="4">
    <location>
        <begin position="261"/>
        <end position="299"/>
    </location>
</feature>
<dbReference type="KEGG" id="dsc:ABOD76_12120"/>
<name>A0AAU7UFY8_9DEIO</name>
<dbReference type="SMART" id="SM00710">
    <property type="entry name" value="PbH1"/>
    <property type="match status" value="12"/>
</dbReference>
<feature type="domain" description="Protein kinase" evidence="5">
    <location>
        <begin position="6"/>
        <end position="269"/>
    </location>
</feature>
<dbReference type="SUPFAM" id="SSF51126">
    <property type="entry name" value="Pectin lyase-like"/>
    <property type="match status" value="2"/>
</dbReference>
<dbReference type="Gene3D" id="2.30.30.40">
    <property type="entry name" value="SH3 Domains"/>
    <property type="match status" value="1"/>
</dbReference>
<dbReference type="Gene3D" id="1.10.510.10">
    <property type="entry name" value="Transferase(Phosphotransferase) domain 1"/>
    <property type="match status" value="1"/>
</dbReference>
<dbReference type="InterPro" id="IPR011050">
    <property type="entry name" value="Pectin_lyase_fold/virulence"/>
</dbReference>
<protein>
    <submittedName>
        <fullName evidence="6">Right-handed parallel beta-helix repeat-containing protein</fullName>
    </submittedName>
</protein>
<dbReference type="GO" id="GO:0005524">
    <property type="term" value="F:ATP binding"/>
    <property type="evidence" value="ECO:0007669"/>
    <property type="project" value="InterPro"/>
</dbReference>
<evidence type="ECO:0000256" key="1">
    <source>
        <dbReference type="ARBA" id="ARBA00004906"/>
    </source>
</evidence>
<dbReference type="InterPro" id="IPR012334">
    <property type="entry name" value="Pectin_lyas_fold"/>
</dbReference>
<keyword evidence="2" id="KW-0677">Repeat</keyword>
<dbReference type="InterPro" id="IPR011009">
    <property type="entry name" value="Kinase-like_dom_sf"/>
</dbReference>
<keyword evidence="3" id="KW-0833">Ubl conjugation pathway</keyword>
<dbReference type="InterPro" id="IPR006633">
    <property type="entry name" value="Carb-bd_sugar_hydrolysis-dom"/>
</dbReference>
<dbReference type="EMBL" id="CP158299">
    <property type="protein sequence ID" value="XBV87015.1"/>
    <property type="molecule type" value="Genomic_DNA"/>
</dbReference>
<organism evidence="6">
    <name type="scientific">Deinococcus sonorensis KR-87</name>
    <dbReference type="NCBI Taxonomy" id="694439"/>
    <lineage>
        <taxon>Bacteria</taxon>
        <taxon>Thermotogati</taxon>
        <taxon>Deinococcota</taxon>
        <taxon>Deinococci</taxon>
        <taxon>Deinococcales</taxon>
        <taxon>Deinococcaceae</taxon>
        <taxon>Deinococcus</taxon>
    </lineage>
</organism>
<dbReference type="AlphaFoldDB" id="A0AAU7UFY8"/>
<dbReference type="Pfam" id="PF08239">
    <property type="entry name" value="SH3_3"/>
    <property type="match status" value="1"/>
</dbReference>
<dbReference type="PROSITE" id="PS50011">
    <property type="entry name" value="PROTEIN_KINASE_DOM"/>
    <property type="match status" value="1"/>
</dbReference>
<dbReference type="Pfam" id="PF13229">
    <property type="entry name" value="Beta_helix"/>
    <property type="match status" value="1"/>
</dbReference>
<comment type="pathway">
    <text evidence="1">Protein modification; protein ubiquitination.</text>
</comment>
<proteinExistence type="predicted"/>
<gene>
    <name evidence="6" type="ORF">ABOD76_12120</name>
</gene>
<dbReference type="SUPFAM" id="SSF56112">
    <property type="entry name" value="Protein kinase-like (PK-like)"/>
    <property type="match status" value="1"/>
</dbReference>
<dbReference type="InterPro" id="IPR022441">
    <property type="entry name" value="Para_beta_helix_rpt-2"/>
</dbReference>
<sequence length="865" mass="89712">MHDLPSPGDQVAGNYTVTAVLHAAPHVAWLQATTSWGGRVLIERFSPPEPDTPTGQRARQAFLRAARALAQVGHPAVARVTDLVDQHQEVYAVVEDHPHQSLGERLKAGPLSPTDLTVCVQQLFAGLGATHAQAALHTAITPEAIAFGEDGQVRLQRFGLSKRALQDIGQKTDDDPRYQAPERLGGGGFTPQTDLYALGAVLFEAASGHVPTTARARAQGVPLPPYPEGVPEAVRTALNAAVALDPAQRAISASEVLERVARSSTPPRVPDAPPAEPEPVAEPVPPSPPTPPPPPVPPPPAPGWRKVAVIAGVSVALLLGLTALWPRTSASTAEAATAPASALEGSTAVADGSSATTADPTPATLVPVALPITVVTAQSLNVRTQPDETSAVSTVVRFGTNLEVLEEQADWLHVRADSVDGWVSRAHTSLLHTPEETAALLTHLAAGGNVTLAAGVYWLDQPLTLTSDVNLVGAGQGASYLLGRSAEDTLVLERANVQLGHLTVGHVGDAFARTVYQVGGNLEASNVVLTGGRRDSEEGAYGSGLWVAEGGHAELTDDLLTANAFGLYVSDDSTVTAKGVSFNGNSDGGALFKDKSGGQISDSRFNANQAHGLHVFGAAHPIITDSVFRQNRGRGITVYGAATPTIAHNTVEDNRLQGVGVQEGAQPTITENTIQGNRQSGLTYFDNSGGEAQNNTIQANRVAGISVTEYAAPTLSGNTVERNGANGIAFSDATTGTAEDNTVRLNDNPGISVWGDAQPQLRGNMVTDNRQSGIVIAEQARPEVVGNTISNNALYGLILTGKAQPTVNENTLEGNGKGGIFYKQMAGGSGYGNTCSDNGGANLSAQLDDGNPGPSFSTDGCSPSY</sequence>
<dbReference type="GO" id="GO:0004672">
    <property type="term" value="F:protein kinase activity"/>
    <property type="evidence" value="ECO:0007669"/>
    <property type="project" value="InterPro"/>
</dbReference>
<dbReference type="InterPro" id="IPR000719">
    <property type="entry name" value="Prot_kinase_dom"/>
</dbReference>
<evidence type="ECO:0000256" key="2">
    <source>
        <dbReference type="ARBA" id="ARBA00022737"/>
    </source>
</evidence>
<dbReference type="Pfam" id="PF00069">
    <property type="entry name" value="Pkinase"/>
    <property type="match status" value="1"/>
</dbReference>
<dbReference type="SMART" id="SM00287">
    <property type="entry name" value="SH3b"/>
    <property type="match status" value="1"/>
</dbReference>
<accession>A0AAU7UFY8</accession>
<evidence type="ECO:0000313" key="6">
    <source>
        <dbReference type="EMBL" id="XBV87015.1"/>
    </source>
</evidence>
<dbReference type="NCBIfam" id="TIGR03804">
    <property type="entry name" value="para_beta_helix"/>
    <property type="match status" value="3"/>
</dbReference>